<dbReference type="PANTHER" id="PTHR14269:SF60">
    <property type="entry name" value="CARDIOLIPIN SYNTHASE (CMP-FORMING)"/>
    <property type="match status" value="1"/>
</dbReference>
<evidence type="ECO:0000256" key="15">
    <source>
        <dbReference type="SAM" id="Phobius"/>
    </source>
</evidence>
<accession>A0AAD9P905</accession>
<evidence type="ECO:0000313" key="16">
    <source>
        <dbReference type="EMBL" id="KAK2190385.1"/>
    </source>
</evidence>
<evidence type="ECO:0000256" key="4">
    <source>
        <dbReference type="ARBA" id="ARBA00022679"/>
    </source>
</evidence>
<keyword evidence="3" id="KW-0444">Lipid biosynthesis</keyword>
<keyword evidence="4" id="KW-0808">Transferase</keyword>
<comment type="similarity">
    <text evidence="2">Belongs to the CDP-alcohol phosphatidyltransferase class-I family.</text>
</comment>
<evidence type="ECO:0000256" key="6">
    <source>
        <dbReference type="ARBA" id="ARBA00022792"/>
    </source>
</evidence>
<evidence type="ECO:0000256" key="13">
    <source>
        <dbReference type="ARBA" id="ARBA00039001"/>
    </source>
</evidence>
<feature type="transmembrane region" description="Helical" evidence="15">
    <location>
        <begin position="262"/>
        <end position="280"/>
    </location>
</feature>
<dbReference type="InterPro" id="IPR000462">
    <property type="entry name" value="CDP-OH_P_trans"/>
</dbReference>
<dbReference type="Proteomes" id="UP001209878">
    <property type="component" value="Unassembled WGS sequence"/>
</dbReference>
<comment type="caution">
    <text evidence="16">The sequence shown here is derived from an EMBL/GenBank/DDBJ whole genome shotgun (WGS) entry which is preliminary data.</text>
</comment>
<proteinExistence type="inferred from homology"/>
<keyword evidence="11" id="KW-0594">Phospholipid biosynthesis</keyword>
<name>A0AAD9P905_RIDPI</name>
<dbReference type="AlphaFoldDB" id="A0AAD9P905"/>
<keyword evidence="5 15" id="KW-0812">Transmembrane</keyword>
<dbReference type="PANTHER" id="PTHR14269">
    <property type="entry name" value="CDP-DIACYLGLYCEROL--GLYCEROL-3-PHOSPHATE 3-PHOSPHATIDYLTRANSFERASE-RELATED"/>
    <property type="match status" value="1"/>
</dbReference>
<evidence type="ECO:0000256" key="7">
    <source>
        <dbReference type="ARBA" id="ARBA00022989"/>
    </source>
</evidence>
<evidence type="ECO:0000256" key="1">
    <source>
        <dbReference type="ARBA" id="ARBA00004448"/>
    </source>
</evidence>
<evidence type="ECO:0000256" key="11">
    <source>
        <dbReference type="ARBA" id="ARBA00023209"/>
    </source>
</evidence>
<evidence type="ECO:0000256" key="2">
    <source>
        <dbReference type="ARBA" id="ARBA00010441"/>
    </source>
</evidence>
<keyword evidence="6" id="KW-0999">Mitochondrion inner membrane</keyword>
<keyword evidence="7 15" id="KW-1133">Transmembrane helix</keyword>
<dbReference type="GO" id="GO:0005743">
    <property type="term" value="C:mitochondrial inner membrane"/>
    <property type="evidence" value="ECO:0007669"/>
    <property type="project" value="UniProtKB-SubCell"/>
</dbReference>
<evidence type="ECO:0000256" key="14">
    <source>
        <dbReference type="ARBA" id="ARBA00047433"/>
    </source>
</evidence>
<dbReference type="EC" id="2.7.8.41" evidence="13"/>
<evidence type="ECO:0000313" key="17">
    <source>
        <dbReference type="Proteomes" id="UP001209878"/>
    </source>
</evidence>
<feature type="transmembrane region" description="Helical" evidence="15">
    <location>
        <begin position="190"/>
        <end position="211"/>
    </location>
</feature>
<dbReference type="FunFam" id="1.20.120.1760:FF:000005">
    <property type="entry name" value="Cardiolipin synthase 1"/>
    <property type="match status" value="1"/>
</dbReference>
<dbReference type="EMBL" id="JAODUO010000081">
    <property type="protein sequence ID" value="KAK2190385.1"/>
    <property type="molecule type" value="Genomic_DNA"/>
</dbReference>
<gene>
    <name evidence="16" type="ORF">NP493_82g03041</name>
</gene>
<dbReference type="InterPro" id="IPR050324">
    <property type="entry name" value="CDP-alcohol_PTase-I"/>
</dbReference>
<keyword evidence="9" id="KW-0496">Mitochondrion</keyword>
<dbReference type="GO" id="GO:0032049">
    <property type="term" value="P:cardiolipin biosynthetic process"/>
    <property type="evidence" value="ECO:0007669"/>
    <property type="project" value="TreeGrafter"/>
</dbReference>
<keyword evidence="10 15" id="KW-0472">Membrane</keyword>
<organism evidence="16 17">
    <name type="scientific">Ridgeia piscesae</name>
    <name type="common">Tubeworm</name>
    <dbReference type="NCBI Taxonomy" id="27915"/>
    <lineage>
        <taxon>Eukaryota</taxon>
        <taxon>Metazoa</taxon>
        <taxon>Spiralia</taxon>
        <taxon>Lophotrochozoa</taxon>
        <taxon>Annelida</taxon>
        <taxon>Polychaeta</taxon>
        <taxon>Sedentaria</taxon>
        <taxon>Canalipalpata</taxon>
        <taxon>Sabellida</taxon>
        <taxon>Siboglinidae</taxon>
        <taxon>Ridgeia</taxon>
    </lineage>
</organism>
<evidence type="ECO:0000256" key="8">
    <source>
        <dbReference type="ARBA" id="ARBA00023098"/>
    </source>
</evidence>
<evidence type="ECO:0000256" key="10">
    <source>
        <dbReference type="ARBA" id="ARBA00023136"/>
    </source>
</evidence>
<keyword evidence="17" id="KW-1185">Reference proteome</keyword>
<reference evidence="16" key="1">
    <citation type="journal article" date="2023" name="Mol. Biol. Evol.">
        <title>Third-Generation Sequencing Reveals the Adaptive Role of the Epigenome in Three Deep-Sea Polychaetes.</title>
        <authorList>
            <person name="Perez M."/>
            <person name="Aroh O."/>
            <person name="Sun Y."/>
            <person name="Lan Y."/>
            <person name="Juniper S.K."/>
            <person name="Young C.R."/>
            <person name="Angers B."/>
            <person name="Qian P.Y."/>
        </authorList>
    </citation>
    <scope>NUCLEOTIDE SEQUENCE</scope>
    <source>
        <strain evidence="16">R07B-5</strain>
    </source>
</reference>
<evidence type="ECO:0000256" key="12">
    <source>
        <dbReference type="ARBA" id="ARBA00023264"/>
    </source>
</evidence>
<evidence type="ECO:0000256" key="5">
    <source>
        <dbReference type="ARBA" id="ARBA00022692"/>
    </source>
</evidence>
<dbReference type="Pfam" id="PF01066">
    <property type="entry name" value="CDP-OH_P_transf"/>
    <property type="match status" value="1"/>
</dbReference>
<feature type="transmembrane region" description="Helical" evidence="15">
    <location>
        <begin position="232"/>
        <end position="256"/>
    </location>
</feature>
<keyword evidence="12" id="KW-1208">Phospholipid metabolism</keyword>
<feature type="transmembrane region" description="Helical" evidence="15">
    <location>
        <begin position="328"/>
        <end position="348"/>
    </location>
</feature>
<comment type="subcellular location">
    <subcellularLocation>
        <location evidence="1">Mitochondrion inner membrane</location>
        <topology evidence="1">Multi-pass membrane protein</topology>
    </subcellularLocation>
</comment>
<protein>
    <recommendedName>
        <fullName evidence="13">cardiolipin synthase (CMP-forming)</fullName>
        <ecNumber evidence="13">2.7.8.41</ecNumber>
    </recommendedName>
</protein>
<keyword evidence="8" id="KW-0443">Lipid metabolism</keyword>
<evidence type="ECO:0000256" key="9">
    <source>
        <dbReference type="ARBA" id="ARBA00023128"/>
    </source>
</evidence>
<dbReference type="Gene3D" id="1.20.120.1760">
    <property type="match status" value="1"/>
</dbReference>
<comment type="catalytic activity">
    <reaction evidence="14">
        <text>a CDP-1,2-diacyl-sn-glycerol + a 1,2-diacyl-sn-glycero-3-phospho-(1'-sn-glycerol) = a cardiolipin + CMP + H(+)</text>
        <dbReference type="Rhea" id="RHEA:32931"/>
        <dbReference type="ChEBI" id="CHEBI:15378"/>
        <dbReference type="ChEBI" id="CHEBI:58332"/>
        <dbReference type="ChEBI" id="CHEBI:60377"/>
        <dbReference type="ChEBI" id="CHEBI:62237"/>
        <dbReference type="ChEBI" id="CHEBI:64716"/>
        <dbReference type="EC" id="2.7.8.41"/>
    </reaction>
</comment>
<evidence type="ECO:0000256" key="3">
    <source>
        <dbReference type="ARBA" id="ARBA00022516"/>
    </source>
</evidence>
<dbReference type="InterPro" id="IPR043130">
    <property type="entry name" value="CDP-OH_PTrfase_TM_dom"/>
</dbReference>
<dbReference type="GO" id="GO:0043337">
    <property type="term" value="F:cardiolipin synthase (CMP-forming)"/>
    <property type="evidence" value="ECO:0007669"/>
    <property type="project" value="UniProtKB-EC"/>
</dbReference>
<sequence>MFFSIAKQCTVRSVPYAFLSYNAKVVCTVYPRLCQECASPSPAYRVPLLPVSLTVPGFWSPHRQAHTSPSLVCCHLPEWCDSYHARKTVLTGSLCGCGNVTSPVRFQTSRHFHMDNVNRHAKFKTHTSFPDVHKTTEHIQRTKERVKETVEERVRGFVKRENIVTVPNMLTGLRIAMTPFLGYLVLQQCYPMACIIFVITGITDVLDGWVARTFENQTSAFGSFLDPLADKLLISVLFVTLTMVNLIPLPLTAIVIARDICLIAGAFYVRYISILPPKTLKKYFDVKKATAQLQPTVVSKVNTAVQLSLVTFSLCAPVFSFTDHPAMHALWFLTAGTTIASGIGYIFAKDTFKILQQTRKTGL</sequence>